<evidence type="ECO:0000313" key="2">
    <source>
        <dbReference type="EMBL" id="PGG99482.1"/>
    </source>
</evidence>
<feature type="region of interest" description="Disordered" evidence="1">
    <location>
        <begin position="1"/>
        <end position="104"/>
    </location>
</feature>
<accession>A0A2B7WS93</accession>
<evidence type="ECO:0000313" key="3">
    <source>
        <dbReference type="Proteomes" id="UP000224080"/>
    </source>
</evidence>
<protein>
    <submittedName>
        <fullName evidence="2">Uncharacterized protein</fullName>
    </submittedName>
</protein>
<gene>
    <name evidence="2" type="ORF">GX51_06302</name>
</gene>
<dbReference type="Proteomes" id="UP000224080">
    <property type="component" value="Unassembled WGS sequence"/>
</dbReference>
<evidence type="ECO:0000256" key="1">
    <source>
        <dbReference type="SAM" id="MobiDB-lite"/>
    </source>
</evidence>
<organism evidence="2 3">
    <name type="scientific">Blastomyces parvus</name>
    <dbReference type="NCBI Taxonomy" id="2060905"/>
    <lineage>
        <taxon>Eukaryota</taxon>
        <taxon>Fungi</taxon>
        <taxon>Dikarya</taxon>
        <taxon>Ascomycota</taxon>
        <taxon>Pezizomycotina</taxon>
        <taxon>Eurotiomycetes</taxon>
        <taxon>Eurotiomycetidae</taxon>
        <taxon>Onygenales</taxon>
        <taxon>Ajellomycetaceae</taxon>
        <taxon>Blastomyces</taxon>
    </lineage>
</organism>
<dbReference type="AlphaFoldDB" id="A0A2B7WS93"/>
<feature type="compositionally biased region" description="Polar residues" evidence="1">
    <location>
        <begin position="58"/>
        <end position="69"/>
    </location>
</feature>
<sequence length="155" mass="16815">MAVYNSHCKSHGIRELEKSNVVSGGGGEKDPSEDNVGGKKAALGNESRRIHRAHRPRNFTTDQQEQGLVSSEIRAGQAAEEAEKRASWMDSEESRKGGGGRGKKFKIAATLTLTCSKTQGSEGEFDIKNLAESEPVASRKINTKEMMTAENLEPP</sequence>
<feature type="compositionally biased region" description="Basic and acidic residues" evidence="1">
    <location>
        <begin position="81"/>
        <end position="96"/>
    </location>
</feature>
<name>A0A2B7WS93_9EURO</name>
<reference evidence="2 3" key="1">
    <citation type="submission" date="2017-10" db="EMBL/GenBank/DDBJ databases">
        <title>Comparative genomics in systemic dimorphic fungi from Ajellomycetaceae.</title>
        <authorList>
            <person name="Munoz J.F."/>
            <person name="Mcewen J.G."/>
            <person name="Clay O.K."/>
            <person name="Cuomo C.A."/>
        </authorList>
    </citation>
    <scope>NUCLEOTIDE SEQUENCE [LARGE SCALE GENOMIC DNA]</scope>
    <source>
        <strain evidence="2 3">UAMH130</strain>
    </source>
</reference>
<proteinExistence type="predicted"/>
<dbReference type="EMBL" id="PDNC01000101">
    <property type="protein sequence ID" value="PGG99482.1"/>
    <property type="molecule type" value="Genomic_DNA"/>
</dbReference>
<keyword evidence="3" id="KW-1185">Reference proteome</keyword>
<comment type="caution">
    <text evidence="2">The sequence shown here is derived from an EMBL/GenBank/DDBJ whole genome shotgun (WGS) entry which is preliminary data.</text>
</comment>